<dbReference type="GO" id="GO:0016616">
    <property type="term" value="F:oxidoreductase activity, acting on the CH-OH group of donors, NAD or NADP as acceptor"/>
    <property type="evidence" value="ECO:0007669"/>
    <property type="project" value="TreeGrafter"/>
</dbReference>
<dbReference type="PROSITE" id="PS00061">
    <property type="entry name" value="ADH_SHORT"/>
    <property type="match status" value="1"/>
</dbReference>
<organism evidence="4 5">
    <name type="scientific">Hesseltinella vesiculosa</name>
    <dbReference type="NCBI Taxonomy" id="101127"/>
    <lineage>
        <taxon>Eukaryota</taxon>
        <taxon>Fungi</taxon>
        <taxon>Fungi incertae sedis</taxon>
        <taxon>Mucoromycota</taxon>
        <taxon>Mucoromycotina</taxon>
        <taxon>Mucoromycetes</taxon>
        <taxon>Mucorales</taxon>
        <taxon>Cunninghamellaceae</taxon>
        <taxon>Hesseltinella</taxon>
    </lineage>
</organism>
<protein>
    <submittedName>
        <fullName evidence="4">2-deoxy-D-gluconate 3-dehydrogenase</fullName>
    </submittedName>
</protein>
<evidence type="ECO:0000313" key="5">
    <source>
        <dbReference type="Proteomes" id="UP000242146"/>
    </source>
</evidence>
<evidence type="ECO:0000256" key="2">
    <source>
        <dbReference type="ARBA" id="ARBA00022857"/>
    </source>
</evidence>
<accession>A0A1X2GWU4</accession>
<keyword evidence="3" id="KW-0560">Oxidoreductase</keyword>
<dbReference type="InterPro" id="IPR020904">
    <property type="entry name" value="Sc_DH/Rdtase_CS"/>
</dbReference>
<dbReference type="STRING" id="101127.A0A1X2GWU4"/>
<sequence>MTSTLDLFSLKGKTAVISGATRGIGLGMAIGLAEAGADIVSLQRNVQDLSLQEKIQTLGRQCHLVSFDSSDPESVRSAIGRVLEAVPTFDILVNNAGIARRHEAVDFPEEDFDLVLQVNLKAVWKLSQDAARHFVAQNKQGKIISTASLMSFQGGLMTSAYACAKGGLALMTKALANEWAKLNINVNAIAPGYVATELTQALRDSDRGPSIVDRIPAGYWASPDDFKGPVVFLASNASRYVHGEILVVDGGWLGR</sequence>
<comment type="similarity">
    <text evidence="1">Belongs to the short-chain dehydrogenases/reductases (SDR) family.</text>
</comment>
<dbReference type="AlphaFoldDB" id="A0A1X2GWU4"/>
<dbReference type="PANTHER" id="PTHR42760:SF5">
    <property type="entry name" value="2-DEHYDRO-3-DEOXY-D-GLUCONATE 5-DEHYDROGENASE"/>
    <property type="match status" value="1"/>
</dbReference>
<dbReference type="Pfam" id="PF13561">
    <property type="entry name" value="adh_short_C2"/>
    <property type="match status" value="1"/>
</dbReference>
<dbReference type="InterPro" id="IPR002347">
    <property type="entry name" value="SDR_fam"/>
</dbReference>
<name>A0A1X2GWU4_9FUNG</name>
<evidence type="ECO:0000256" key="3">
    <source>
        <dbReference type="ARBA" id="ARBA00023002"/>
    </source>
</evidence>
<gene>
    <name evidence="4" type="ORF">DM01DRAFT_1314029</name>
</gene>
<dbReference type="SUPFAM" id="SSF51735">
    <property type="entry name" value="NAD(P)-binding Rossmann-fold domains"/>
    <property type="match status" value="1"/>
</dbReference>
<dbReference type="EMBL" id="MCGT01000001">
    <property type="protein sequence ID" value="ORX62549.1"/>
    <property type="molecule type" value="Genomic_DNA"/>
</dbReference>
<dbReference type="OrthoDB" id="294295at2759"/>
<keyword evidence="2" id="KW-0521">NADP</keyword>
<dbReference type="Proteomes" id="UP000242146">
    <property type="component" value="Unassembled WGS sequence"/>
</dbReference>
<evidence type="ECO:0000256" key="1">
    <source>
        <dbReference type="ARBA" id="ARBA00006484"/>
    </source>
</evidence>
<keyword evidence="5" id="KW-1185">Reference proteome</keyword>
<dbReference type="FunFam" id="3.40.50.720:FF:000084">
    <property type="entry name" value="Short-chain dehydrogenase reductase"/>
    <property type="match status" value="1"/>
</dbReference>
<dbReference type="PRINTS" id="PR00081">
    <property type="entry name" value="GDHRDH"/>
</dbReference>
<proteinExistence type="inferred from homology"/>
<dbReference type="Gene3D" id="3.40.50.720">
    <property type="entry name" value="NAD(P)-binding Rossmann-like Domain"/>
    <property type="match status" value="1"/>
</dbReference>
<evidence type="ECO:0000313" key="4">
    <source>
        <dbReference type="EMBL" id="ORX62549.1"/>
    </source>
</evidence>
<dbReference type="PRINTS" id="PR00080">
    <property type="entry name" value="SDRFAMILY"/>
</dbReference>
<comment type="caution">
    <text evidence="4">The sequence shown here is derived from an EMBL/GenBank/DDBJ whole genome shotgun (WGS) entry which is preliminary data.</text>
</comment>
<reference evidence="4 5" key="1">
    <citation type="submission" date="2016-07" db="EMBL/GenBank/DDBJ databases">
        <title>Pervasive Adenine N6-methylation of Active Genes in Fungi.</title>
        <authorList>
            <consortium name="DOE Joint Genome Institute"/>
            <person name="Mondo S.J."/>
            <person name="Dannebaum R.O."/>
            <person name="Kuo R.C."/>
            <person name="Labutti K."/>
            <person name="Haridas S."/>
            <person name="Kuo A."/>
            <person name="Salamov A."/>
            <person name="Ahrendt S.R."/>
            <person name="Lipzen A."/>
            <person name="Sullivan W."/>
            <person name="Andreopoulos W.B."/>
            <person name="Clum A."/>
            <person name="Lindquist E."/>
            <person name="Daum C."/>
            <person name="Ramamoorthy G.K."/>
            <person name="Gryganskyi A."/>
            <person name="Culley D."/>
            <person name="Magnuson J.K."/>
            <person name="James T.Y."/>
            <person name="O'Malley M.A."/>
            <person name="Stajich J.E."/>
            <person name="Spatafora J.W."/>
            <person name="Visel A."/>
            <person name="Grigoriev I.V."/>
        </authorList>
    </citation>
    <scope>NUCLEOTIDE SEQUENCE [LARGE SCALE GENOMIC DNA]</scope>
    <source>
        <strain evidence="4 5">NRRL 3301</strain>
    </source>
</reference>
<dbReference type="PANTHER" id="PTHR42760">
    <property type="entry name" value="SHORT-CHAIN DEHYDROGENASES/REDUCTASES FAMILY MEMBER"/>
    <property type="match status" value="1"/>
</dbReference>
<dbReference type="InterPro" id="IPR036291">
    <property type="entry name" value="NAD(P)-bd_dom_sf"/>
</dbReference>